<keyword evidence="6 11" id="KW-0865">Zymogen</keyword>
<dbReference type="PROSITE" id="PS51257">
    <property type="entry name" value="PROKAR_LIPOPROTEIN"/>
    <property type="match status" value="1"/>
</dbReference>
<dbReference type="EMBL" id="SEOL01000003">
    <property type="protein sequence ID" value="MBL0848870.1"/>
    <property type="molecule type" value="Genomic_DNA"/>
</dbReference>
<keyword evidence="8 11" id="KW-0456">Lyase</keyword>
<dbReference type="InterPro" id="IPR033175">
    <property type="entry name" value="PSD-A"/>
</dbReference>
<evidence type="ECO:0000256" key="6">
    <source>
        <dbReference type="ARBA" id="ARBA00023145"/>
    </source>
</evidence>
<dbReference type="NCBIfam" id="NF003679">
    <property type="entry name" value="PRK05305.1-3"/>
    <property type="match status" value="1"/>
</dbReference>
<evidence type="ECO:0000256" key="2">
    <source>
        <dbReference type="ARBA" id="ARBA00022516"/>
    </source>
</evidence>
<comment type="pathway">
    <text evidence="11">Phospholipid metabolism; phosphatidylethanolamine biosynthesis; phosphatidylethanolamine from CDP-diacylglycerol: step 2/2.</text>
</comment>
<evidence type="ECO:0000256" key="5">
    <source>
        <dbReference type="ARBA" id="ARBA00023136"/>
    </source>
</evidence>
<comment type="caution">
    <text evidence="13">The sequence shown here is derived from an EMBL/GenBank/DDBJ whole genome shotgun (WGS) entry which is preliminary data.</text>
</comment>
<feature type="active site" description="Schiff-base intermediate with substrate; via pyruvic acid" evidence="11">
    <location>
        <position position="191"/>
    </location>
</feature>
<gene>
    <name evidence="11" type="primary">psd</name>
    <name evidence="13" type="ORF">EU981_02040</name>
</gene>
<accession>A0A937ARS8</accession>
<dbReference type="PANTHER" id="PTHR35809">
    <property type="entry name" value="ARCHAETIDYLSERINE DECARBOXYLASE PROENZYME-RELATED"/>
    <property type="match status" value="1"/>
</dbReference>
<reference evidence="13" key="1">
    <citation type="submission" date="2019-02" db="EMBL/GenBank/DDBJ databases">
        <title>A novel Candidatus Liberibacter species associated with the New Zealand native fuchsia psyllid, Ctenarytaina fuchsiae.</title>
        <authorList>
            <person name="Thompson S.M."/>
            <person name="Jorgensen N."/>
            <person name="David C."/>
            <person name="Bulman S.R."/>
            <person name="Smith G.R."/>
        </authorList>
    </citation>
    <scope>NUCLEOTIDE SEQUENCE</scope>
    <source>
        <strain evidence="13">Oxford</strain>
    </source>
</reference>
<keyword evidence="7 11" id="KW-0594">Phospholipid biosynthesis</keyword>
<comment type="subcellular location">
    <subcellularLocation>
        <location evidence="11">Cell membrane</location>
        <topology evidence="11">Peripheral membrane protein</topology>
    </subcellularLocation>
</comment>
<dbReference type="EC" id="4.1.1.65" evidence="11"/>
<feature type="modified residue" description="Pyruvic acid (Ser); by autocatalysis" evidence="11">
    <location>
        <position position="191"/>
    </location>
</feature>
<organism evidence="13 14">
    <name type="scientific">Candidatus Liberibacter ctenarytainae</name>
    <dbReference type="NCBI Taxonomy" id="2020335"/>
    <lineage>
        <taxon>Bacteria</taxon>
        <taxon>Pseudomonadati</taxon>
        <taxon>Pseudomonadota</taxon>
        <taxon>Alphaproteobacteria</taxon>
        <taxon>Hyphomicrobiales</taxon>
        <taxon>Rhizobiaceae</taxon>
        <taxon>Liberibacter</taxon>
    </lineage>
</organism>
<evidence type="ECO:0000256" key="12">
    <source>
        <dbReference type="SAM" id="Phobius"/>
    </source>
</evidence>
<dbReference type="AlphaFoldDB" id="A0A937ARS8"/>
<evidence type="ECO:0000256" key="4">
    <source>
        <dbReference type="ARBA" id="ARBA00023098"/>
    </source>
</evidence>
<comment type="subunit">
    <text evidence="11">Heterodimer of a large membrane-associated beta subunit and a small pyruvoyl-containing alpha subunit.</text>
</comment>
<dbReference type="NCBIfam" id="NF003678">
    <property type="entry name" value="PRK05305.1-2"/>
    <property type="match status" value="1"/>
</dbReference>
<evidence type="ECO:0000313" key="13">
    <source>
        <dbReference type="EMBL" id="MBL0848870.1"/>
    </source>
</evidence>
<dbReference type="Pfam" id="PF02666">
    <property type="entry name" value="PS_Dcarbxylase"/>
    <property type="match status" value="1"/>
</dbReference>
<name>A0A937ARS8_9HYPH</name>
<keyword evidence="1 11" id="KW-1003">Cell membrane</keyword>
<feature type="chain" id="PRO_5038198515" description="Phosphatidylserine decarboxylase beta chain" evidence="11">
    <location>
        <begin position="1"/>
        <end position="190"/>
    </location>
</feature>
<comment type="catalytic activity">
    <reaction evidence="11">
        <text>a 1,2-diacyl-sn-glycero-3-phospho-L-serine + H(+) = a 1,2-diacyl-sn-glycero-3-phosphoethanolamine + CO2</text>
        <dbReference type="Rhea" id="RHEA:20828"/>
        <dbReference type="ChEBI" id="CHEBI:15378"/>
        <dbReference type="ChEBI" id="CHEBI:16526"/>
        <dbReference type="ChEBI" id="CHEBI:57262"/>
        <dbReference type="ChEBI" id="CHEBI:64612"/>
        <dbReference type="EC" id="4.1.1.65"/>
    </reaction>
</comment>
<evidence type="ECO:0000256" key="10">
    <source>
        <dbReference type="ARBA" id="ARBA00023317"/>
    </source>
</evidence>
<evidence type="ECO:0000256" key="9">
    <source>
        <dbReference type="ARBA" id="ARBA00023264"/>
    </source>
</evidence>
<dbReference type="NCBIfam" id="NF003685">
    <property type="entry name" value="PRK05305.2-5"/>
    <property type="match status" value="1"/>
</dbReference>
<comment type="function">
    <text evidence="11">Catalyzes the formation of phosphatidylethanolamine (PtdEtn) from phosphatidylserine (PtdSer).</text>
</comment>
<keyword evidence="9 11" id="KW-1208">Phospholipid metabolism</keyword>
<dbReference type="GO" id="GO:0005886">
    <property type="term" value="C:plasma membrane"/>
    <property type="evidence" value="ECO:0007669"/>
    <property type="project" value="UniProtKB-SubCell"/>
</dbReference>
<feature type="chain" id="PRO_5038198514" description="Phosphatidylserine decarboxylase alpha chain" evidence="11">
    <location>
        <begin position="191"/>
        <end position="233"/>
    </location>
</feature>
<proteinExistence type="inferred from homology"/>
<dbReference type="Proteomes" id="UP000736856">
    <property type="component" value="Unassembled WGS sequence"/>
</dbReference>
<keyword evidence="12" id="KW-1133">Transmembrane helix</keyword>
<comment type="cofactor">
    <cofactor evidence="11">
        <name>pyruvate</name>
        <dbReference type="ChEBI" id="CHEBI:15361"/>
    </cofactor>
    <text evidence="11">Binds 1 pyruvoyl group covalently per subunit.</text>
</comment>
<dbReference type="HAMAP" id="MF_00664">
    <property type="entry name" value="PS_decarb_PSD_A"/>
    <property type="match status" value="1"/>
</dbReference>
<keyword evidence="5 11" id="KW-0472">Membrane</keyword>
<feature type="site" description="Cleavage (non-hydrolytic); by autocatalysis" evidence="11">
    <location>
        <begin position="190"/>
        <end position="191"/>
    </location>
</feature>
<keyword evidence="4 11" id="KW-0443">Lipid metabolism</keyword>
<keyword evidence="3 11" id="KW-0210">Decarboxylase</keyword>
<evidence type="ECO:0000256" key="7">
    <source>
        <dbReference type="ARBA" id="ARBA00023209"/>
    </source>
</evidence>
<dbReference type="InterPro" id="IPR003817">
    <property type="entry name" value="PS_Dcarbxylase"/>
</dbReference>
<evidence type="ECO:0000313" key="14">
    <source>
        <dbReference type="Proteomes" id="UP000736856"/>
    </source>
</evidence>
<keyword evidence="2 11" id="KW-0444">Lipid biosynthesis</keyword>
<comment type="PTM">
    <text evidence="11">Is synthesized initially as an inactive proenzyme. Formation of the active enzyme involves a self-maturation process in which the active site pyruvoyl group is generated from an internal serine residue via an autocatalytic post-translational modification. Two non-identical subunits are generated from the proenzyme in this reaction, and the pyruvate is formed at the N-terminus of the alpha chain, which is derived from the carboxyl end of the proenzyme. The post-translation cleavage follows an unusual pathway, termed non-hydrolytic serinolysis, in which the side chain hydroxyl group of the serine supplies its oxygen atom to form the C-terminus of the beta chain, while the remainder of the serine residue undergoes an oxidative deamination to produce ammonia and the pyruvoyl prosthetic group on the alpha chain.</text>
</comment>
<dbReference type="GO" id="GO:0006646">
    <property type="term" value="P:phosphatidylethanolamine biosynthetic process"/>
    <property type="evidence" value="ECO:0007669"/>
    <property type="project" value="UniProtKB-UniRule"/>
</dbReference>
<evidence type="ECO:0000256" key="3">
    <source>
        <dbReference type="ARBA" id="ARBA00022793"/>
    </source>
</evidence>
<evidence type="ECO:0000256" key="11">
    <source>
        <dbReference type="HAMAP-Rule" id="MF_00664"/>
    </source>
</evidence>
<keyword evidence="12" id="KW-0812">Transmembrane</keyword>
<sequence length="233" mass="26451">MNLIKSIRKTLVPIHFHGWPFIVIFFACSILVGMLAQSLFWIGLFFTIWCTYFFRDPERIIPLDPNLFISPADGCVSAICEMVPPAELELDNEMMYRISIFMNVFDCHVNRIPISGEVIKSFHRKGQFVNADLDKASEKNERQSLIIQTEDHGKIAIVQIAGFIARRIVCWVKPPMRVEAGMRFGLIRFGSRVDVFIPKSANVRVALDQKTIAGETIIAEFNSTKTALLVSRA</sequence>
<dbReference type="PANTHER" id="PTHR35809:SF1">
    <property type="entry name" value="ARCHAETIDYLSERINE DECARBOXYLASE PROENZYME-RELATED"/>
    <property type="match status" value="1"/>
</dbReference>
<feature type="transmembrane region" description="Helical" evidence="12">
    <location>
        <begin position="12"/>
        <end position="32"/>
    </location>
</feature>
<protein>
    <recommendedName>
        <fullName evidence="11">Phosphatidylserine decarboxylase proenzyme</fullName>
        <ecNumber evidence="11">4.1.1.65</ecNumber>
    </recommendedName>
    <component>
        <recommendedName>
            <fullName evidence="11">Phosphatidylserine decarboxylase alpha chain</fullName>
        </recommendedName>
    </component>
    <component>
        <recommendedName>
            <fullName evidence="11">Phosphatidylserine decarboxylase beta chain</fullName>
        </recommendedName>
    </component>
</protein>
<evidence type="ECO:0000256" key="1">
    <source>
        <dbReference type="ARBA" id="ARBA00022475"/>
    </source>
</evidence>
<comment type="similarity">
    <text evidence="11">Belongs to the phosphatidylserine decarboxylase family. PSD-A subfamily.</text>
</comment>
<keyword evidence="10 11" id="KW-0670">Pyruvate</keyword>
<dbReference type="GO" id="GO:0004609">
    <property type="term" value="F:phosphatidylserine decarboxylase activity"/>
    <property type="evidence" value="ECO:0007669"/>
    <property type="project" value="UniProtKB-UniRule"/>
</dbReference>
<dbReference type="NCBIfam" id="NF003677">
    <property type="entry name" value="PRK05305.1-1"/>
    <property type="match status" value="1"/>
</dbReference>
<evidence type="ECO:0000256" key="8">
    <source>
        <dbReference type="ARBA" id="ARBA00023239"/>
    </source>
</evidence>